<dbReference type="InterPro" id="IPR003615">
    <property type="entry name" value="HNH_nuc"/>
</dbReference>
<reference evidence="1" key="1">
    <citation type="submission" date="2024-07" db="EMBL/GenBank/DDBJ databases">
        <authorList>
            <person name="Pedron J."/>
        </authorList>
    </citation>
    <scope>NUCLEOTIDE SEQUENCE</scope>
    <source>
        <strain evidence="1">A003-S1-M15</strain>
    </source>
</reference>
<dbReference type="EMBL" id="CP162670">
    <property type="protein sequence ID" value="XDL24703.1"/>
    <property type="molecule type" value="Genomic_DNA"/>
</dbReference>
<name>A0AB39IQL4_9GAMM</name>
<keyword evidence="1" id="KW-0255">Endonuclease</keyword>
<keyword evidence="1" id="KW-0378">Hydrolase</keyword>
<keyword evidence="1" id="KW-0540">Nuclease</keyword>
<dbReference type="GeneID" id="302580062"/>
<accession>A0AB39IQL4</accession>
<protein>
    <submittedName>
        <fullName evidence="1">HNH endonuclease</fullName>
    </submittedName>
</protein>
<dbReference type="CDD" id="cd00085">
    <property type="entry name" value="HNHc"/>
    <property type="match status" value="1"/>
</dbReference>
<gene>
    <name evidence="1" type="ORF">LF929_000270</name>
</gene>
<dbReference type="AlphaFoldDB" id="A0AB39IQL4"/>
<organism evidence="1">
    <name type="scientific">Dickeya oryzae</name>
    <dbReference type="NCBI Taxonomy" id="1240404"/>
    <lineage>
        <taxon>Bacteria</taxon>
        <taxon>Pseudomonadati</taxon>
        <taxon>Pseudomonadota</taxon>
        <taxon>Gammaproteobacteria</taxon>
        <taxon>Enterobacterales</taxon>
        <taxon>Pectobacteriaceae</taxon>
        <taxon>Dickeya</taxon>
    </lineage>
</organism>
<proteinExistence type="predicted"/>
<evidence type="ECO:0000313" key="1">
    <source>
        <dbReference type="EMBL" id="XDL24703.1"/>
    </source>
</evidence>
<dbReference type="GO" id="GO:0004519">
    <property type="term" value="F:endonuclease activity"/>
    <property type="evidence" value="ECO:0007669"/>
    <property type="project" value="UniProtKB-KW"/>
</dbReference>
<sequence>MSQFLISSLTDFLLVDNFNQLRSAMQAELVPPLPTNKIEEILNPIQDPPGHKSKPKVEGKFFVGENGERVIIYKREPSYHHGQYTLPKYHIANCSTLKEMWTANRSKNYIRTSRSDGLFVINNKNSDTGEIERNIVRLKVCKLCLELINWDDYKSKTYTEKNMSVDEFDLEAFFEKYPTSATTYRPEKTDNEITTNDYPENFDEISINYRSAKNWRCEACNTDLSAERRRRFLHVHHRNGQKNENQHSNLQALCIECHAQQPHHEHMRNHLDLSLFLKEKSVLTGWLKAAT</sequence>
<dbReference type="RefSeq" id="WP_226092794.1">
    <property type="nucleotide sequence ID" value="NZ_CP162670.1"/>
</dbReference>